<dbReference type="InParanoid" id="G0MX73"/>
<dbReference type="EMBL" id="GL379818">
    <property type="protein sequence ID" value="EGT46705.1"/>
    <property type="molecule type" value="Genomic_DNA"/>
</dbReference>
<keyword evidence="3" id="KW-1185">Reference proteome</keyword>
<evidence type="ECO:0008006" key="4">
    <source>
        <dbReference type="Google" id="ProtNLM"/>
    </source>
</evidence>
<feature type="region of interest" description="Disordered" evidence="1">
    <location>
        <begin position="34"/>
        <end position="81"/>
    </location>
</feature>
<dbReference type="OMA" id="QMGEMDL"/>
<accession>G0MX73</accession>
<dbReference type="HOGENOM" id="CLU_055696_0_0_1"/>
<organism evidence="3">
    <name type="scientific">Caenorhabditis brenneri</name>
    <name type="common">Nematode worm</name>
    <dbReference type="NCBI Taxonomy" id="135651"/>
    <lineage>
        <taxon>Eukaryota</taxon>
        <taxon>Metazoa</taxon>
        <taxon>Ecdysozoa</taxon>
        <taxon>Nematoda</taxon>
        <taxon>Chromadorea</taxon>
        <taxon>Rhabditida</taxon>
        <taxon>Rhabditina</taxon>
        <taxon>Rhabditomorpha</taxon>
        <taxon>Rhabditoidea</taxon>
        <taxon>Rhabditidae</taxon>
        <taxon>Peloderinae</taxon>
        <taxon>Caenorhabditis</taxon>
    </lineage>
</organism>
<evidence type="ECO:0000256" key="1">
    <source>
        <dbReference type="SAM" id="MobiDB-lite"/>
    </source>
</evidence>
<dbReference type="eggNOG" id="ENOG502TFFS">
    <property type="taxonomic scope" value="Eukaryota"/>
</dbReference>
<gene>
    <name evidence="2" type="ORF">CAEBREN_22194</name>
</gene>
<feature type="compositionally biased region" description="Basic and acidic residues" evidence="1">
    <location>
        <begin position="54"/>
        <end position="81"/>
    </location>
</feature>
<evidence type="ECO:0000313" key="2">
    <source>
        <dbReference type="EMBL" id="EGT46705.1"/>
    </source>
</evidence>
<protein>
    <recommendedName>
        <fullName evidence="4">DUF38 domain-containing protein</fullName>
    </recommendedName>
</protein>
<name>G0MX73_CAEBE</name>
<sequence length="423" mass="48372">MKKEEKKMQEELLKQEDECAGLDLKLVEKFEVVDKPGHDSGDEYYSGDEYESASEGHGEPCLQDRSDKENVDSDNEENHTNDQKSLVYWRINFRDRHRVNSDTILVDSTTPPSELSSDPFCSLARGPNGELQARVFQFLHELKESSYKNKYMLRFGDYKLTFSERDDSILIRSATEATLHMGTSSNSLIRNGNMAMEELRKMVGMNLRVTKSVFVSNRSQQMGEMDLTKCVNTIAAENLTIFMDSYENIVQIIKLHRPELKKFTLRCEEDSFSGILELEQIRNCPRLKLEGTSGTTNEQLATIQASNFELTSENITKEGINAYLKNRVAAGIPENFYVCVKCRGVWETENVLEGLDATEYESEAVYARVNGPIPLNLYGCIFASIPTDKPEENLAVLINNYYFECFREGKKFDNLYHESIELD</sequence>
<evidence type="ECO:0000313" key="3">
    <source>
        <dbReference type="Proteomes" id="UP000008068"/>
    </source>
</evidence>
<proteinExistence type="predicted"/>
<dbReference type="OrthoDB" id="5865428at2759"/>
<dbReference type="FunCoup" id="G0MX73">
    <property type="interactions" value="1493"/>
</dbReference>
<dbReference type="Proteomes" id="UP000008068">
    <property type="component" value="Unassembled WGS sequence"/>
</dbReference>
<reference evidence="3" key="1">
    <citation type="submission" date="2011-07" db="EMBL/GenBank/DDBJ databases">
        <authorList>
            <consortium name="Caenorhabditis brenneri Sequencing and Analysis Consortium"/>
            <person name="Wilson R.K."/>
        </authorList>
    </citation>
    <scope>NUCLEOTIDE SEQUENCE [LARGE SCALE GENOMIC DNA]</scope>
    <source>
        <strain evidence="3">PB2801</strain>
    </source>
</reference>
<dbReference type="AlphaFoldDB" id="G0MX73"/>